<comment type="caution">
    <text evidence="3">The sequence shown here is derived from an EMBL/GenBank/DDBJ whole genome shotgun (WGS) entry which is preliminary data.</text>
</comment>
<dbReference type="InterPro" id="IPR036663">
    <property type="entry name" value="Fumarylacetoacetase_C_sf"/>
</dbReference>
<dbReference type="PANTHER" id="PTHR11820">
    <property type="entry name" value="ACYLPYRUVASE"/>
    <property type="match status" value="1"/>
</dbReference>
<accession>A0ABN0PS07</accession>
<proteinExistence type="predicted"/>
<gene>
    <name evidence="3" type="ORF">SHD_0593</name>
</gene>
<dbReference type="EMBL" id="AXZL01000044">
    <property type="protein sequence ID" value="ESE42819.1"/>
    <property type="molecule type" value="Genomic_DNA"/>
</dbReference>
<evidence type="ECO:0000313" key="3">
    <source>
        <dbReference type="EMBL" id="ESE42819.1"/>
    </source>
</evidence>
<sequence length="213" mass="23651">MKGVLMKTVMLENQAISPSKILCIGRNYVDHIHELGNDIPEDMVVFFKPNSAISTVLHAEHLGETLHYETELCFIYQQGRFSHVGVGLDLTKRELQSKLKAKGLPWEKAKAFDGAALFSPFVAIDDACTAFEFSLTIDGVLTQAGHTELMIYNPQTILEELQRFTTLENGDIVMTGTPKGVGIIPPNRVFKVALGLKDAPHQAPLVECEWQSR</sequence>
<dbReference type="Gene3D" id="3.90.850.10">
    <property type="entry name" value="Fumarylacetoacetase-like, C-terminal domain"/>
    <property type="match status" value="1"/>
</dbReference>
<keyword evidence="3" id="KW-0378">Hydrolase</keyword>
<name>A0ABN0PS07_9GAMM</name>
<dbReference type="Pfam" id="PF01557">
    <property type="entry name" value="FAA_hydrolase"/>
    <property type="match status" value="1"/>
</dbReference>
<dbReference type="InterPro" id="IPR011234">
    <property type="entry name" value="Fumarylacetoacetase-like_C"/>
</dbReference>
<evidence type="ECO:0000259" key="2">
    <source>
        <dbReference type="Pfam" id="PF01557"/>
    </source>
</evidence>
<feature type="domain" description="Fumarylacetoacetase-like C-terminal" evidence="2">
    <location>
        <begin position="20"/>
        <end position="188"/>
    </location>
</feature>
<dbReference type="SUPFAM" id="SSF56529">
    <property type="entry name" value="FAH"/>
    <property type="match status" value="1"/>
</dbReference>
<keyword evidence="4" id="KW-1185">Reference proteome</keyword>
<dbReference type="PANTHER" id="PTHR11820:SF7">
    <property type="entry name" value="ACYLPYRUVASE FAHD1, MITOCHONDRIAL"/>
    <property type="match status" value="1"/>
</dbReference>
<keyword evidence="1" id="KW-0479">Metal-binding</keyword>
<evidence type="ECO:0000313" key="4">
    <source>
        <dbReference type="Proteomes" id="UP000017548"/>
    </source>
</evidence>
<protein>
    <submittedName>
        <fullName evidence="3">Fumarylacetoacetate (FAA) hydrolase</fullName>
    </submittedName>
</protein>
<dbReference type="Proteomes" id="UP000017548">
    <property type="component" value="Unassembled WGS sequence"/>
</dbReference>
<reference evidence="3 4" key="1">
    <citation type="journal article" date="2013" name="Genome Announc.">
        <title>Draft Genome Sequence of Shewanella decolorationis S12, a Dye-Degrading Bacterium Isolated from a Wastewater Treatment Plant.</title>
        <authorList>
            <person name="Xu M."/>
            <person name="Fang Y."/>
            <person name="Liu J."/>
            <person name="Chen X."/>
            <person name="Sun G."/>
            <person name="Guo J."/>
            <person name="Hua Z."/>
            <person name="Tu Q."/>
            <person name="Wu L."/>
            <person name="Zhou J."/>
            <person name="Liu X."/>
        </authorList>
    </citation>
    <scope>NUCLEOTIDE SEQUENCE [LARGE SCALE GENOMIC DNA]</scope>
    <source>
        <strain evidence="3 4">S12</strain>
    </source>
</reference>
<evidence type="ECO:0000256" key="1">
    <source>
        <dbReference type="ARBA" id="ARBA00022723"/>
    </source>
</evidence>
<dbReference type="GO" id="GO:0016787">
    <property type="term" value="F:hydrolase activity"/>
    <property type="evidence" value="ECO:0007669"/>
    <property type="project" value="UniProtKB-KW"/>
</dbReference>
<organism evidence="3 4">
    <name type="scientific">Shewanella decolorationis S12</name>
    <dbReference type="NCBI Taxonomy" id="1353536"/>
    <lineage>
        <taxon>Bacteria</taxon>
        <taxon>Pseudomonadati</taxon>
        <taxon>Pseudomonadota</taxon>
        <taxon>Gammaproteobacteria</taxon>
        <taxon>Alteromonadales</taxon>
        <taxon>Shewanellaceae</taxon>
        <taxon>Shewanella</taxon>
    </lineage>
</organism>